<reference evidence="1 2" key="1">
    <citation type="submission" date="2023-07" db="EMBL/GenBank/DDBJ databases">
        <title>Comparative genomics of wheat-associated soil bacteria to identify genetic determinants of phenazine resistance.</title>
        <authorList>
            <person name="Mouncey N."/>
        </authorList>
    </citation>
    <scope>NUCLEOTIDE SEQUENCE [LARGE SCALE GENOMIC DNA]</scope>
    <source>
        <strain evidence="1 2">W2I16</strain>
    </source>
</reference>
<accession>A0ABU0S036</accession>
<name>A0ABU0S036_9ACTN</name>
<gene>
    <name evidence="1" type="ORF">QFZ49_007554</name>
</gene>
<evidence type="ECO:0000313" key="2">
    <source>
        <dbReference type="Proteomes" id="UP001223072"/>
    </source>
</evidence>
<sequence length="122" mass="13427">MMVTAADTGDRAAAQVLLERVSDAHHRLALVWADGGYSGPLVEYCLATLALVLAIVKRSDDMRGFVVLPKAVDRRASLRPPDAHPPPGPRLRTRTTSAEAMIYWSMTLLMTRRQARPHPARA</sequence>
<evidence type="ECO:0008006" key="3">
    <source>
        <dbReference type="Google" id="ProtNLM"/>
    </source>
</evidence>
<dbReference type="Proteomes" id="UP001223072">
    <property type="component" value="Unassembled WGS sequence"/>
</dbReference>
<protein>
    <recommendedName>
        <fullName evidence="3">Transposase</fullName>
    </recommendedName>
</protein>
<evidence type="ECO:0000313" key="1">
    <source>
        <dbReference type="EMBL" id="MDQ0937579.1"/>
    </source>
</evidence>
<keyword evidence="2" id="KW-1185">Reference proteome</keyword>
<comment type="caution">
    <text evidence="1">The sequence shown here is derived from an EMBL/GenBank/DDBJ whole genome shotgun (WGS) entry which is preliminary data.</text>
</comment>
<dbReference type="EMBL" id="JAUSZS010000008">
    <property type="protein sequence ID" value="MDQ0937579.1"/>
    <property type="molecule type" value="Genomic_DNA"/>
</dbReference>
<dbReference type="RefSeq" id="WP_307630807.1">
    <property type="nucleotide sequence ID" value="NZ_JAUSZS010000008.1"/>
</dbReference>
<organism evidence="1 2">
    <name type="scientific">Streptomyces turgidiscabies</name>
    <dbReference type="NCBI Taxonomy" id="85558"/>
    <lineage>
        <taxon>Bacteria</taxon>
        <taxon>Bacillati</taxon>
        <taxon>Actinomycetota</taxon>
        <taxon>Actinomycetes</taxon>
        <taxon>Kitasatosporales</taxon>
        <taxon>Streptomycetaceae</taxon>
        <taxon>Streptomyces</taxon>
    </lineage>
</organism>
<proteinExistence type="predicted"/>